<evidence type="ECO:0000256" key="2">
    <source>
        <dbReference type="ARBA" id="ARBA00001936"/>
    </source>
</evidence>
<organism evidence="12 13">
    <name type="scientific">Ferrimonas balearica (strain DSM 9799 / CCM 4581 / KCTC 23876 / PAT)</name>
    <dbReference type="NCBI Taxonomy" id="550540"/>
    <lineage>
        <taxon>Bacteria</taxon>
        <taxon>Pseudomonadati</taxon>
        <taxon>Pseudomonadota</taxon>
        <taxon>Gammaproteobacteria</taxon>
        <taxon>Alteromonadales</taxon>
        <taxon>Ferrimonadaceae</taxon>
        <taxon>Ferrimonas</taxon>
    </lineage>
</organism>
<evidence type="ECO:0000256" key="9">
    <source>
        <dbReference type="ARBA" id="ARBA00022842"/>
    </source>
</evidence>
<comment type="similarity">
    <text evidence="4">Belongs to the FAN1 family.</text>
</comment>
<keyword evidence="10" id="KW-0464">Manganese</keyword>
<evidence type="ECO:0000256" key="7">
    <source>
        <dbReference type="ARBA" id="ARBA00022723"/>
    </source>
</evidence>
<dbReference type="GO" id="GO:0046872">
    <property type="term" value="F:metal ion binding"/>
    <property type="evidence" value="ECO:0007669"/>
    <property type="project" value="UniProtKB-KW"/>
</dbReference>
<evidence type="ECO:0000256" key="8">
    <source>
        <dbReference type="ARBA" id="ARBA00022801"/>
    </source>
</evidence>
<evidence type="ECO:0000256" key="3">
    <source>
        <dbReference type="ARBA" id="ARBA00001946"/>
    </source>
</evidence>
<dbReference type="EC" id="3.1.4.1" evidence="5"/>
<evidence type="ECO:0000256" key="4">
    <source>
        <dbReference type="ARBA" id="ARBA00005533"/>
    </source>
</evidence>
<name>E1SRC5_FERBD</name>
<dbReference type="InterPro" id="IPR049125">
    <property type="entry name" value="FAN1-like_WH"/>
</dbReference>
<evidence type="ECO:0000256" key="10">
    <source>
        <dbReference type="ARBA" id="ARBA00023211"/>
    </source>
</evidence>
<sequence length="546" mass="62589">MLPLAPDYYRRNFRFLIDFVRRHRGHLVDEALAGFIDRFEGLPAPAQCLFVRLLTRKGEWFRSDQLNYQEVGPIEPALSALAEANLVQLDPQIDIVALARLLRHGELKTLPQVQPMLASHRTKTSLVNALVAQQWDSAPLTRWWPDAPFQLLAQGEALMVERLQLLFFANLHQSLSEFVVASLAHVRYPEVPLSPESFPFASADVVAQYQARERAARAWESGELDHDAWGRQLCDRQHDARLERQRQRHAFVLARQLEREAHSEPALTLYRHCHHGEARERRLRLHFARGDHPAALSTALAMQAQPQSEQERVVAGRFLARLARQMPMPGLKTERPKLNEDQTELAWEGAVEEAVVAELRARGQQAWHTENALLNGVAGLLLWPVIHAPLRGAFVQPFQHRPLDLYHTDFLSRRRELLVREWRYWRQLTRAEFTAGLLARYRTYQGIRCALVNWARLPTEALEAALPTLAPQQWLQLVDYLMADLSQRRSGQPDLMVVDKGALTLVEVKGPGDSLRDHQRRWLAELDRLGVASRVLWVSKSGAPDR</sequence>
<evidence type="ECO:0000256" key="6">
    <source>
        <dbReference type="ARBA" id="ARBA00022722"/>
    </source>
</evidence>
<dbReference type="AlphaFoldDB" id="E1SRC5"/>
<keyword evidence="7" id="KW-0479">Metal-binding</keyword>
<dbReference type="KEGG" id="fbl:Fbal_0678"/>
<dbReference type="EMBL" id="CP002209">
    <property type="protein sequence ID" value="ADN74890.1"/>
    <property type="molecule type" value="Genomic_DNA"/>
</dbReference>
<dbReference type="GeneID" id="67180919"/>
<evidence type="ECO:0000313" key="12">
    <source>
        <dbReference type="EMBL" id="ADN74890.1"/>
    </source>
</evidence>
<evidence type="ECO:0000256" key="5">
    <source>
        <dbReference type="ARBA" id="ARBA00012029"/>
    </source>
</evidence>
<proteinExistence type="inferred from homology"/>
<dbReference type="Pfam" id="PF08774">
    <property type="entry name" value="VRR_NUC"/>
    <property type="match status" value="1"/>
</dbReference>
<comment type="cofactor">
    <cofactor evidence="3">
        <name>Mg(2+)</name>
        <dbReference type="ChEBI" id="CHEBI:18420"/>
    </cofactor>
</comment>
<comment type="catalytic activity">
    <reaction evidence="1">
        <text>Hydrolytically removes 5'-nucleotides successively from the 3'-hydroxy termini of 3'-hydroxy-terminated oligonucleotides.</text>
        <dbReference type="EC" id="3.1.4.1"/>
    </reaction>
</comment>
<dbReference type="eggNOG" id="COG2176">
    <property type="taxonomic scope" value="Bacteria"/>
</dbReference>
<dbReference type="Pfam" id="PF21315">
    <property type="entry name" value="FAN1_HTH"/>
    <property type="match status" value="1"/>
</dbReference>
<dbReference type="GO" id="GO:0036297">
    <property type="term" value="P:interstrand cross-link repair"/>
    <property type="evidence" value="ECO:0007669"/>
    <property type="project" value="InterPro"/>
</dbReference>
<dbReference type="HOGENOM" id="CLU_036183_0_0_6"/>
<dbReference type="RefSeq" id="WP_013344196.1">
    <property type="nucleotide sequence ID" value="NC_014541.1"/>
</dbReference>
<accession>E1SRC5</accession>
<evidence type="ECO:0000259" key="11">
    <source>
        <dbReference type="SMART" id="SM00990"/>
    </source>
</evidence>
<dbReference type="Gene3D" id="3.40.1350.10">
    <property type="match status" value="1"/>
</dbReference>
<dbReference type="OrthoDB" id="9803913at2"/>
<dbReference type="PANTHER" id="PTHR15749">
    <property type="entry name" value="FANCONI-ASSOCIATED NUCLEASE 1"/>
    <property type="match status" value="1"/>
</dbReference>
<gene>
    <name evidence="12" type="ordered locus">Fbal_0678</name>
</gene>
<feature type="domain" description="VRR-NUC" evidence="11">
    <location>
        <begin position="433"/>
        <end position="540"/>
    </location>
</feature>
<dbReference type="STRING" id="550540.Fbal_0678"/>
<dbReference type="Proteomes" id="UP000006683">
    <property type="component" value="Chromosome"/>
</dbReference>
<dbReference type="InterPro" id="IPR033315">
    <property type="entry name" value="Fan1-like"/>
</dbReference>
<comment type="cofactor">
    <cofactor evidence="2">
        <name>Mn(2+)</name>
        <dbReference type="ChEBI" id="CHEBI:29035"/>
    </cofactor>
</comment>
<dbReference type="InterPro" id="IPR011856">
    <property type="entry name" value="tRNA_endonuc-like_dom_sf"/>
</dbReference>
<dbReference type="SMART" id="SM00990">
    <property type="entry name" value="VRR_NUC"/>
    <property type="match status" value="1"/>
</dbReference>
<evidence type="ECO:0000313" key="13">
    <source>
        <dbReference type="Proteomes" id="UP000006683"/>
    </source>
</evidence>
<reference evidence="12 13" key="1">
    <citation type="journal article" date="2010" name="Stand. Genomic Sci.">
        <title>Complete genome sequence of Ferrimonas balearica type strain (PAT).</title>
        <authorList>
            <person name="Nolan M."/>
            <person name="Sikorski J."/>
            <person name="Davenport K."/>
            <person name="Lucas S."/>
            <person name="Glavina Del Rio T."/>
            <person name="Tice H."/>
            <person name="Cheng J."/>
            <person name="Goodwin L."/>
            <person name="Pitluck S."/>
            <person name="Liolios K."/>
            <person name="Ivanova N."/>
            <person name="Mavromatis K."/>
            <person name="Ovchinnikova G."/>
            <person name="Pati A."/>
            <person name="Chen A."/>
            <person name="Palaniappan K."/>
            <person name="Land M."/>
            <person name="Hauser L."/>
            <person name="Chang Y."/>
            <person name="Jeffries C."/>
            <person name="Tapia R."/>
            <person name="Brettin T."/>
            <person name="Detter J."/>
            <person name="Han C."/>
            <person name="Yasawong M."/>
            <person name="Rohde M."/>
            <person name="Tindall B."/>
            <person name="Goker M."/>
            <person name="Woyke T."/>
            <person name="Bristow J."/>
            <person name="Eisen J."/>
            <person name="Markowitz V."/>
            <person name="Hugenholtz P."/>
            <person name="Kyrpides N."/>
            <person name="Klenk H."/>
            <person name="Lapidus A."/>
        </authorList>
    </citation>
    <scope>NUCLEOTIDE SEQUENCE [LARGE SCALE GENOMIC DNA]</scope>
    <source>
        <strain evidence="13">DSM 9799 / CCM 4581 / KCTC 23876 / PAT</strain>
    </source>
</reference>
<keyword evidence="9" id="KW-0460">Magnesium</keyword>
<keyword evidence="6" id="KW-0540">Nuclease</keyword>
<dbReference type="PANTHER" id="PTHR15749:SF4">
    <property type="entry name" value="FANCONI-ASSOCIATED NUCLEASE 1"/>
    <property type="match status" value="1"/>
</dbReference>
<protein>
    <recommendedName>
        <fullName evidence="5">phosphodiesterase I</fullName>
        <ecNumber evidence="5">3.1.4.1</ecNumber>
    </recommendedName>
</protein>
<dbReference type="GO" id="GO:0003676">
    <property type="term" value="F:nucleic acid binding"/>
    <property type="evidence" value="ECO:0007669"/>
    <property type="project" value="InterPro"/>
</dbReference>
<keyword evidence="13" id="KW-1185">Reference proteome</keyword>
<evidence type="ECO:0000256" key="1">
    <source>
        <dbReference type="ARBA" id="ARBA00000983"/>
    </source>
</evidence>
<dbReference type="InterPro" id="IPR014883">
    <property type="entry name" value="VRR_NUC"/>
</dbReference>
<keyword evidence="8" id="KW-0378">Hydrolase</keyword>
<dbReference type="GO" id="GO:0004528">
    <property type="term" value="F:phosphodiesterase I activity"/>
    <property type="evidence" value="ECO:0007669"/>
    <property type="project" value="UniProtKB-EC"/>
</dbReference>